<dbReference type="Gene3D" id="3.30.710.10">
    <property type="entry name" value="Potassium Channel Kv1.1, Chain A"/>
    <property type="match status" value="1"/>
</dbReference>
<sequence>METPPPSPPKGPKASPYASPSCEVYFKSGQLFRVPRGLLCGELESIRSSSNKIRLKHVLDEAGHVLIHYLHTGTWQTLDDTDLSDGARHLKRLEVSLHVYATAQTYHLPGLAEMAKEEISQYEEEALPALQILILASDACQLLGDDDVWFSAFIKLRVEQLFGDAASLDRTRLLTCFDTATPYSKMLISFIVEICCRNSTPSYPESQPTPYTEPDTAFEPEAATSSGVAESRLEQPEDPPPARENTQYDSWGLISGKKEKKKKKKQIQYEPREEAAHPMAIEESEPVPVQMEEPQPVVEEMKDSPDDAWGLSAKDSPDDAWGLSAKASMKKKKASSGFVW</sequence>
<accession>A0A066X7D2</accession>
<keyword evidence="3" id="KW-1185">Reference proteome</keyword>
<dbReference type="Proteomes" id="UP000027238">
    <property type="component" value="Unassembled WGS sequence"/>
</dbReference>
<feature type="compositionally biased region" description="Low complexity" evidence="1">
    <location>
        <begin position="286"/>
        <end position="298"/>
    </location>
</feature>
<dbReference type="EMBL" id="JMSE01001370">
    <property type="protein sequence ID" value="KDN61935.1"/>
    <property type="molecule type" value="Genomic_DNA"/>
</dbReference>
<organism evidence="2 3">
    <name type="scientific">Colletotrichum sublineola</name>
    <name type="common">Sorghum anthracnose fungus</name>
    <dbReference type="NCBI Taxonomy" id="1173701"/>
    <lineage>
        <taxon>Eukaryota</taxon>
        <taxon>Fungi</taxon>
        <taxon>Dikarya</taxon>
        <taxon>Ascomycota</taxon>
        <taxon>Pezizomycotina</taxon>
        <taxon>Sordariomycetes</taxon>
        <taxon>Hypocreomycetidae</taxon>
        <taxon>Glomerellales</taxon>
        <taxon>Glomerellaceae</taxon>
        <taxon>Colletotrichum</taxon>
        <taxon>Colletotrichum graminicola species complex</taxon>
    </lineage>
</organism>
<proteinExistence type="predicted"/>
<dbReference type="OrthoDB" id="3594103at2759"/>
<dbReference type="PANTHER" id="PTHR37538:SF1">
    <property type="entry name" value="BTB DOMAIN-CONTAINING PROTEIN"/>
    <property type="match status" value="1"/>
</dbReference>
<feature type="compositionally biased region" description="Polar residues" evidence="1">
    <location>
        <begin position="201"/>
        <end position="210"/>
    </location>
</feature>
<evidence type="ECO:0000256" key="1">
    <source>
        <dbReference type="SAM" id="MobiDB-lite"/>
    </source>
</evidence>
<gene>
    <name evidence="2" type="ORF">CSUB01_09761</name>
</gene>
<dbReference type="PANTHER" id="PTHR37538">
    <property type="entry name" value="BTB DOMAIN-CONTAINING PROTEIN"/>
    <property type="match status" value="1"/>
</dbReference>
<comment type="caution">
    <text evidence="2">The sequence shown here is derived from an EMBL/GenBank/DDBJ whole genome shotgun (WGS) entry which is preliminary data.</text>
</comment>
<dbReference type="eggNOG" id="ENOG502S9TE">
    <property type="taxonomic scope" value="Eukaryota"/>
</dbReference>
<feature type="region of interest" description="Disordered" evidence="1">
    <location>
        <begin position="201"/>
        <end position="340"/>
    </location>
</feature>
<dbReference type="HOGENOM" id="CLU_066497_0_0_1"/>
<dbReference type="AlphaFoldDB" id="A0A066X7D2"/>
<protein>
    <recommendedName>
        <fullName evidence="4">BTB domain-containing protein</fullName>
    </recommendedName>
</protein>
<evidence type="ECO:0000313" key="3">
    <source>
        <dbReference type="Proteomes" id="UP000027238"/>
    </source>
</evidence>
<reference evidence="3" key="1">
    <citation type="journal article" date="2014" name="Genome Announc.">
        <title>Draft genome sequence of Colletotrichum sublineola, a destructive pathogen of cultivated sorghum.</title>
        <authorList>
            <person name="Baroncelli R."/>
            <person name="Sanz-Martin J.M."/>
            <person name="Rech G.E."/>
            <person name="Sukno S.A."/>
            <person name="Thon M.R."/>
        </authorList>
    </citation>
    <scope>NUCLEOTIDE SEQUENCE [LARGE SCALE GENOMIC DNA]</scope>
    <source>
        <strain evidence="3">TX430BB</strain>
    </source>
</reference>
<evidence type="ECO:0000313" key="2">
    <source>
        <dbReference type="EMBL" id="KDN61935.1"/>
    </source>
</evidence>
<evidence type="ECO:0008006" key="4">
    <source>
        <dbReference type="Google" id="ProtNLM"/>
    </source>
</evidence>
<name>A0A066X7D2_COLSU</name>
<dbReference type="STRING" id="1173701.A0A066X7D2"/>
<dbReference type="InterPro" id="IPR011333">
    <property type="entry name" value="SKP1/BTB/POZ_sf"/>
</dbReference>